<sequence>MHDIKPFGLMRMTSLVILLVVLSVWLVLLVHLNAQSTVNNIDYNDVVSEVFSIAFILLLLGVNMRLESDKAESKLMFVGFCCMLIGDGHDLLDEFVKIHPDWLALVFENIATNLGIVIVAVAVFLWSGRYKEQLSLLKRQKEILTDASNTDPLTKLYNRRFLTNEFIQKMLTGNDDKTRTLLLLDLDRFKAVNDNYGHATGDRLIVLIADVIKSEIREQDYAFRYGGEEFLVVLNCNREMAFKVAERIRVDFATSSFKIDGQELVKSTSIGLFELPSEMGFEQALDITDKALYRAKQNGRNCIVEGTLCVS</sequence>
<dbReference type="FunFam" id="3.30.70.270:FF:000001">
    <property type="entry name" value="Diguanylate cyclase domain protein"/>
    <property type="match status" value="1"/>
</dbReference>
<dbReference type="SMART" id="SM00267">
    <property type="entry name" value="GGDEF"/>
    <property type="match status" value="1"/>
</dbReference>
<evidence type="ECO:0000313" key="6">
    <source>
        <dbReference type="EMBL" id="BDX06000.1"/>
    </source>
</evidence>
<keyword evidence="4" id="KW-0812">Transmembrane</keyword>
<evidence type="ECO:0000313" key="7">
    <source>
        <dbReference type="Proteomes" id="UP001333710"/>
    </source>
</evidence>
<keyword evidence="4" id="KW-0472">Membrane</keyword>
<evidence type="ECO:0000256" key="3">
    <source>
        <dbReference type="ARBA" id="ARBA00034247"/>
    </source>
</evidence>
<dbReference type="GO" id="GO:1902201">
    <property type="term" value="P:negative regulation of bacterial-type flagellum-dependent cell motility"/>
    <property type="evidence" value="ECO:0007669"/>
    <property type="project" value="TreeGrafter"/>
</dbReference>
<dbReference type="GO" id="GO:0005886">
    <property type="term" value="C:plasma membrane"/>
    <property type="evidence" value="ECO:0007669"/>
    <property type="project" value="TreeGrafter"/>
</dbReference>
<gene>
    <name evidence="6" type="ORF">MACH26_15210</name>
</gene>
<dbReference type="CDD" id="cd01949">
    <property type="entry name" value="GGDEF"/>
    <property type="match status" value="1"/>
</dbReference>
<accession>A0AA48I4X9</accession>
<dbReference type="InterPro" id="IPR050469">
    <property type="entry name" value="Diguanylate_Cyclase"/>
</dbReference>
<feature type="domain" description="GGDEF" evidence="5">
    <location>
        <begin position="177"/>
        <end position="308"/>
    </location>
</feature>
<proteinExistence type="predicted"/>
<dbReference type="PROSITE" id="PS50887">
    <property type="entry name" value="GGDEF"/>
    <property type="match status" value="1"/>
</dbReference>
<dbReference type="InterPro" id="IPR029787">
    <property type="entry name" value="Nucleotide_cyclase"/>
</dbReference>
<dbReference type="Gene3D" id="3.30.70.270">
    <property type="match status" value="1"/>
</dbReference>
<comment type="catalytic activity">
    <reaction evidence="3">
        <text>2 GTP = 3',3'-c-di-GMP + 2 diphosphate</text>
        <dbReference type="Rhea" id="RHEA:24898"/>
        <dbReference type="ChEBI" id="CHEBI:33019"/>
        <dbReference type="ChEBI" id="CHEBI:37565"/>
        <dbReference type="ChEBI" id="CHEBI:58805"/>
        <dbReference type="EC" id="2.7.7.65"/>
    </reaction>
</comment>
<evidence type="ECO:0000256" key="4">
    <source>
        <dbReference type="SAM" id="Phobius"/>
    </source>
</evidence>
<feature type="transmembrane region" description="Helical" evidence="4">
    <location>
        <begin position="104"/>
        <end position="126"/>
    </location>
</feature>
<feature type="transmembrane region" description="Helical" evidence="4">
    <location>
        <begin position="12"/>
        <end position="34"/>
    </location>
</feature>
<feature type="transmembrane region" description="Helical" evidence="4">
    <location>
        <begin position="46"/>
        <end position="63"/>
    </location>
</feature>
<dbReference type="PANTHER" id="PTHR45138">
    <property type="entry name" value="REGULATORY COMPONENTS OF SENSORY TRANSDUCTION SYSTEM"/>
    <property type="match status" value="1"/>
</dbReference>
<evidence type="ECO:0000256" key="2">
    <source>
        <dbReference type="ARBA" id="ARBA00012528"/>
    </source>
</evidence>
<dbReference type="KEGG" id="pmaw:MACH26_15210"/>
<dbReference type="AlphaFoldDB" id="A0AA48I4X9"/>
<dbReference type="SUPFAM" id="SSF55073">
    <property type="entry name" value="Nucleotide cyclase"/>
    <property type="match status" value="1"/>
</dbReference>
<evidence type="ECO:0000259" key="5">
    <source>
        <dbReference type="PROSITE" id="PS50887"/>
    </source>
</evidence>
<evidence type="ECO:0000256" key="1">
    <source>
        <dbReference type="ARBA" id="ARBA00001946"/>
    </source>
</evidence>
<dbReference type="GO" id="GO:0052621">
    <property type="term" value="F:diguanylate cyclase activity"/>
    <property type="evidence" value="ECO:0007669"/>
    <property type="project" value="UniProtKB-EC"/>
</dbReference>
<dbReference type="Proteomes" id="UP001333710">
    <property type="component" value="Chromosome"/>
</dbReference>
<dbReference type="GO" id="GO:0043709">
    <property type="term" value="P:cell adhesion involved in single-species biofilm formation"/>
    <property type="evidence" value="ECO:0007669"/>
    <property type="project" value="TreeGrafter"/>
</dbReference>
<dbReference type="InterPro" id="IPR000160">
    <property type="entry name" value="GGDEF_dom"/>
</dbReference>
<dbReference type="NCBIfam" id="TIGR00254">
    <property type="entry name" value="GGDEF"/>
    <property type="match status" value="1"/>
</dbReference>
<protein>
    <recommendedName>
        <fullName evidence="2">diguanylate cyclase</fullName>
        <ecNumber evidence="2">2.7.7.65</ecNumber>
    </recommendedName>
</protein>
<keyword evidence="4" id="KW-1133">Transmembrane helix</keyword>
<dbReference type="EC" id="2.7.7.65" evidence="2"/>
<keyword evidence="7" id="KW-1185">Reference proteome</keyword>
<dbReference type="InterPro" id="IPR043128">
    <property type="entry name" value="Rev_trsase/Diguanyl_cyclase"/>
</dbReference>
<name>A0AA48I4X9_9ALTE</name>
<dbReference type="Pfam" id="PF00990">
    <property type="entry name" value="GGDEF"/>
    <property type="match status" value="1"/>
</dbReference>
<reference evidence="6" key="1">
    <citation type="submission" date="2023-01" db="EMBL/GenBank/DDBJ databases">
        <title>Complete genome sequence of Planctobacterium marinum strain Dej080120_11.</title>
        <authorList>
            <person name="Ueki S."/>
            <person name="Maruyama F."/>
        </authorList>
    </citation>
    <scope>NUCLEOTIDE SEQUENCE</scope>
    <source>
        <strain evidence="6">Dej080120_11</strain>
    </source>
</reference>
<dbReference type="PANTHER" id="PTHR45138:SF9">
    <property type="entry name" value="DIGUANYLATE CYCLASE DGCM-RELATED"/>
    <property type="match status" value="1"/>
</dbReference>
<organism evidence="6 7">
    <name type="scientific">Planctobacterium marinum</name>
    <dbReference type="NCBI Taxonomy" id="1631968"/>
    <lineage>
        <taxon>Bacteria</taxon>
        <taxon>Pseudomonadati</taxon>
        <taxon>Pseudomonadota</taxon>
        <taxon>Gammaproteobacteria</taxon>
        <taxon>Alteromonadales</taxon>
        <taxon>Alteromonadaceae</taxon>
        <taxon>Planctobacterium</taxon>
    </lineage>
</organism>
<comment type="cofactor">
    <cofactor evidence="1">
        <name>Mg(2+)</name>
        <dbReference type="ChEBI" id="CHEBI:18420"/>
    </cofactor>
</comment>
<dbReference type="EMBL" id="AP027272">
    <property type="protein sequence ID" value="BDX06000.1"/>
    <property type="molecule type" value="Genomic_DNA"/>
</dbReference>